<keyword evidence="11 12" id="KW-1006">Bacterial flagellum protein export</keyword>
<feature type="transmembrane region" description="Helical" evidence="12">
    <location>
        <begin position="293"/>
        <end position="314"/>
    </location>
</feature>
<feature type="signal peptide" evidence="14">
    <location>
        <begin position="1"/>
        <end position="34"/>
    </location>
</feature>
<feature type="transmembrane region" description="Helical" evidence="12">
    <location>
        <begin position="152"/>
        <end position="171"/>
    </location>
</feature>
<dbReference type="GO" id="GO:0009425">
    <property type="term" value="C:bacterial-type flagellum basal body"/>
    <property type="evidence" value="ECO:0007669"/>
    <property type="project" value="UniProtKB-SubCell"/>
</dbReference>
<dbReference type="InterPro" id="IPR005838">
    <property type="entry name" value="T3SS_IM_P"/>
</dbReference>
<keyword evidence="10" id="KW-0975">Bacterial flagellum</keyword>
<comment type="function">
    <text evidence="12">Plays a role in the flagellum-specific transport system.</text>
</comment>
<dbReference type="NCBIfam" id="NF009438">
    <property type="entry name" value="PRK12797.1"/>
    <property type="match status" value="1"/>
</dbReference>
<organism evidence="15">
    <name type="scientific">uncultured Phycisphaerae bacterium</name>
    <dbReference type="NCBI Taxonomy" id="904963"/>
    <lineage>
        <taxon>Bacteria</taxon>
        <taxon>Pseudomonadati</taxon>
        <taxon>Planctomycetota</taxon>
        <taxon>Phycisphaerae</taxon>
        <taxon>environmental samples</taxon>
    </lineage>
</organism>
<evidence type="ECO:0000256" key="13">
    <source>
        <dbReference type="SAM" id="MobiDB-lite"/>
    </source>
</evidence>
<dbReference type="PANTHER" id="PTHR30587">
    <property type="entry name" value="FLAGELLAR BIOSYNTHETIC PROTEIN FLIP"/>
    <property type="match status" value="1"/>
</dbReference>
<dbReference type="Pfam" id="PF00813">
    <property type="entry name" value="FliP"/>
    <property type="match status" value="1"/>
</dbReference>
<dbReference type="EMBL" id="CADCUQ010000723">
    <property type="protein sequence ID" value="CAA9425544.1"/>
    <property type="molecule type" value="Genomic_DNA"/>
</dbReference>
<evidence type="ECO:0000256" key="11">
    <source>
        <dbReference type="ARBA" id="ARBA00023225"/>
    </source>
</evidence>
<keyword evidence="15" id="KW-0282">Flagellum</keyword>
<dbReference type="GO" id="GO:0005886">
    <property type="term" value="C:plasma membrane"/>
    <property type="evidence" value="ECO:0007669"/>
    <property type="project" value="UniProtKB-SubCell"/>
</dbReference>
<evidence type="ECO:0000256" key="3">
    <source>
        <dbReference type="ARBA" id="ARBA00022448"/>
    </source>
</evidence>
<evidence type="ECO:0000256" key="8">
    <source>
        <dbReference type="ARBA" id="ARBA00022989"/>
    </source>
</evidence>
<keyword evidence="14" id="KW-0732">Signal</keyword>
<evidence type="ECO:0000256" key="6">
    <source>
        <dbReference type="ARBA" id="ARBA00022795"/>
    </source>
</evidence>
<dbReference type="InterPro" id="IPR005837">
    <property type="entry name" value="FliP"/>
</dbReference>
<keyword evidence="15" id="KW-0966">Cell projection</keyword>
<proteinExistence type="inferred from homology"/>
<keyword evidence="4 12" id="KW-1003">Cell membrane</keyword>
<dbReference type="PANTHER" id="PTHR30587:SF0">
    <property type="entry name" value="FLAGELLAR BIOSYNTHETIC PROTEIN FLIP"/>
    <property type="match status" value="1"/>
</dbReference>
<feature type="transmembrane region" description="Helical" evidence="12">
    <location>
        <begin position="110"/>
        <end position="140"/>
    </location>
</feature>
<dbReference type="GO" id="GO:0009306">
    <property type="term" value="P:protein secretion"/>
    <property type="evidence" value="ECO:0007669"/>
    <property type="project" value="UniProtKB-UniRule"/>
</dbReference>
<evidence type="ECO:0000256" key="10">
    <source>
        <dbReference type="ARBA" id="ARBA00023143"/>
    </source>
</evidence>
<evidence type="ECO:0000256" key="9">
    <source>
        <dbReference type="ARBA" id="ARBA00023136"/>
    </source>
</evidence>
<evidence type="ECO:0000256" key="5">
    <source>
        <dbReference type="ARBA" id="ARBA00022692"/>
    </source>
</evidence>
<dbReference type="PROSITE" id="PS01061">
    <property type="entry name" value="FLIP_2"/>
    <property type="match status" value="1"/>
</dbReference>
<feature type="transmembrane region" description="Helical" evidence="12">
    <location>
        <begin position="259"/>
        <end position="281"/>
    </location>
</feature>
<evidence type="ECO:0000256" key="12">
    <source>
        <dbReference type="RuleBase" id="RU362069"/>
    </source>
</evidence>
<feature type="chain" id="PRO_5026861518" description="Flagellar biosynthetic protein FliP" evidence="14">
    <location>
        <begin position="35"/>
        <end position="315"/>
    </location>
</feature>
<keyword evidence="15" id="KW-0969">Cilium</keyword>
<protein>
    <recommendedName>
        <fullName evidence="2 12">Flagellar biosynthetic protein FliP</fullName>
    </recommendedName>
</protein>
<keyword evidence="9 12" id="KW-0472">Membrane</keyword>
<keyword evidence="5 12" id="KW-0812">Transmembrane</keyword>
<evidence type="ECO:0000256" key="2">
    <source>
        <dbReference type="ARBA" id="ARBA00021714"/>
    </source>
</evidence>
<keyword evidence="7 12" id="KW-0653">Protein transport</keyword>
<dbReference type="AlphaFoldDB" id="A0A6J4PU53"/>
<dbReference type="PRINTS" id="PR01302">
    <property type="entry name" value="TYPE3IMPPROT"/>
</dbReference>
<feature type="non-terminal residue" evidence="15">
    <location>
        <position position="1"/>
    </location>
</feature>
<dbReference type="NCBIfam" id="TIGR01103">
    <property type="entry name" value="fliP"/>
    <property type="match status" value="1"/>
</dbReference>
<gene>
    <name evidence="12" type="primary">fliP</name>
    <name evidence="15" type="ORF">AVDCRST_MAG64-3144</name>
</gene>
<keyword evidence="6 12" id="KW-1005">Bacterial flagellum biogenesis</keyword>
<feature type="compositionally biased region" description="Pro residues" evidence="13">
    <location>
        <begin position="39"/>
        <end position="52"/>
    </location>
</feature>
<keyword evidence="3 12" id="KW-0813">Transport</keyword>
<keyword evidence="8 12" id="KW-1133">Transmembrane helix</keyword>
<accession>A0A6J4PU53</accession>
<evidence type="ECO:0000256" key="7">
    <source>
        <dbReference type="ARBA" id="ARBA00022927"/>
    </source>
</evidence>
<comment type="subcellular location">
    <subcellularLocation>
        <location evidence="12">Cell membrane</location>
        <topology evidence="12">Multi-pass membrane protein</topology>
    </subcellularLocation>
    <subcellularLocation>
        <location evidence="12">Bacterial flagellum basal body</location>
    </subcellularLocation>
</comment>
<feature type="compositionally biased region" description="Polar residues" evidence="13">
    <location>
        <begin position="65"/>
        <end position="75"/>
    </location>
</feature>
<evidence type="ECO:0000256" key="4">
    <source>
        <dbReference type="ARBA" id="ARBA00022475"/>
    </source>
</evidence>
<reference evidence="15" key="1">
    <citation type="submission" date="2020-02" db="EMBL/GenBank/DDBJ databases">
        <authorList>
            <person name="Meier V. D."/>
        </authorList>
    </citation>
    <scope>NUCLEOTIDE SEQUENCE</scope>
    <source>
        <strain evidence="15">AVDCRST_MAG64</strain>
    </source>
</reference>
<sequence>ARSTAPAARLAARAGRMVLLLAVIVLSAAGPATAQVNPPTAPPPPTTSPPAAPSGVGQFAASPAAPNTGTVQSVTPAPAAGSAPAALPGLGIGQLPDLTKRENFSAAMQLIILLTVLSLAPAILIMMTSFTRIVIVLSLLRQALGTQSLPPNQVLIGLAMFMTFLVMGPTWQRVNEEALKPYMDGTMDQRTALEKAEAPVREFMIKQIVKGNNDADVDLFATFNGQPPPATWADVKTSTLIPAFMLSELKTAFLLGFKIYLPFLVIDIVISTVLISMGMMMLPPAMISLPFKLLLFVMVNGWHLITSNLLGSFAT</sequence>
<dbReference type="PRINTS" id="PR00951">
    <property type="entry name" value="FLGBIOSNFLIP"/>
</dbReference>
<evidence type="ECO:0000256" key="1">
    <source>
        <dbReference type="ARBA" id="ARBA00006257"/>
    </source>
</evidence>
<evidence type="ECO:0000313" key="15">
    <source>
        <dbReference type="EMBL" id="CAA9425544.1"/>
    </source>
</evidence>
<comment type="similarity">
    <text evidence="1 12">Belongs to the FliP/MopC/SpaP family.</text>
</comment>
<name>A0A6J4PU53_9BACT</name>
<dbReference type="GO" id="GO:0044781">
    <property type="term" value="P:bacterial-type flagellum organization"/>
    <property type="evidence" value="ECO:0007669"/>
    <property type="project" value="UniProtKB-UniRule"/>
</dbReference>
<feature type="region of interest" description="Disordered" evidence="13">
    <location>
        <begin position="34"/>
        <end position="78"/>
    </location>
</feature>
<evidence type="ECO:0000256" key="14">
    <source>
        <dbReference type="SAM" id="SignalP"/>
    </source>
</evidence>